<protein>
    <submittedName>
        <fullName evidence="2">Uncharacterized protein</fullName>
    </submittedName>
</protein>
<keyword evidence="3" id="KW-1185">Reference proteome</keyword>
<feature type="compositionally biased region" description="Low complexity" evidence="1">
    <location>
        <begin position="91"/>
        <end position="104"/>
    </location>
</feature>
<dbReference type="EMBL" id="CP015060">
    <property type="protein sequence ID" value="QGN17636.1"/>
    <property type="molecule type" value="Genomic_DNA"/>
</dbReference>
<organism evidence="2 3">
    <name type="scientific">Kluyveromyces marxianus</name>
    <name type="common">Yeast</name>
    <name type="synonym">Candida kefyr</name>
    <dbReference type="NCBI Taxonomy" id="4911"/>
    <lineage>
        <taxon>Eukaryota</taxon>
        <taxon>Fungi</taxon>
        <taxon>Dikarya</taxon>
        <taxon>Ascomycota</taxon>
        <taxon>Saccharomycotina</taxon>
        <taxon>Saccharomycetes</taxon>
        <taxon>Saccharomycetales</taxon>
        <taxon>Saccharomycetaceae</taxon>
        <taxon>Kluyveromyces</taxon>
    </lineage>
</organism>
<feature type="region of interest" description="Disordered" evidence="1">
    <location>
        <begin position="19"/>
        <end position="42"/>
    </location>
</feature>
<evidence type="ECO:0000313" key="2">
    <source>
        <dbReference type="EMBL" id="QGN17636.1"/>
    </source>
</evidence>
<accession>A0ABX6EZL2</accession>
<evidence type="ECO:0000313" key="3">
    <source>
        <dbReference type="Proteomes" id="UP000422736"/>
    </source>
</evidence>
<proteinExistence type="predicted"/>
<name>A0ABX6EZL2_KLUMA</name>
<evidence type="ECO:0000256" key="1">
    <source>
        <dbReference type="SAM" id="MobiDB-lite"/>
    </source>
</evidence>
<feature type="compositionally biased region" description="Basic residues" evidence="1">
    <location>
        <begin position="75"/>
        <end position="90"/>
    </location>
</feature>
<dbReference type="Proteomes" id="UP000422736">
    <property type="component" value="Chromosome 8"/>
</dbReference>
<gene>
    <name evidence="2" type="ORF">FIM1_4843</name>
</gene>
<sequence>MIIIGYPGYIRLPAALGGGPETDSSALEEGGGASALSAPPTFPAASGRHRLLQNCLAPFPPSFHSSSPPGPTCAKKTKQNKNKTKKKRTAHPSATASTSSSLHSPKLPLLQASTISGLHYSTLPLSHQFFRPLIPIRQGSSSHLPPLRTRLTTLGMTNSLERPSSTQHMAKVVKLGP</sequence>
<reference evidence="2 3" key="1">
    <citation type="submission" date="2016-03" db="EMBL/GenBank/DDBJ databases">
        <title>How can Kluyveromyces marxianus grow so fast - potential evolutionary course in Saccharomyces Complex revealed by comparative genomics.</title>
        <authorList>
            <person name="Mo W."/>
            <person name="Lu W."/>
            <person name="Yang X."/>
            <person name="Qi J."/>
            <person name="Lv H."/>
        </authorList>
    </citation>
    <scope>NUCLEOTIDE SEQUENCE [LARGE SCALE GENOMIC DNA]</scope>
    <source>
        <strain evidence="2 3">FIM1</strain>
    </source>
</reference>
<feature type="region of interest" description="Disordered" evidence="1">
    <location>
        <begin position="60"/>
        <end position="104"/>
    </location>
</feature>